<dbReference type="InterPro" id="IPR000014">
    <property type="entry name" value="PAS"/>
</dbReference>
<keyword evidence="4" id="KW-1185">Reference proteome</keyword>
<keyword evidence="1" id="KW-0812">Transmembrane</keyword>
<keyword evidence="1" id="KW-0472">Membrane</keyword>
<dbReference type="GO" id="GO:0006355">
    <property type="term" value="P:regulation of DNA-templated transcription"/>
    <property type="evidence" value="ECO:0007669"/>
    <property type="project" value="InterPro"/>
</dbReference>
<feature type="transmembrane region" description="Helical" evidence="1">
    <location>
        <begin position="321"/>
        <end position="340"/>
    </location>
</feature>
<dbReference type="CDD" id="cd00130">
    <property type="entry name" value="PAS"/>
    <property type="match status" value="1"/>
</dbReference>
<proteinExistence type="predicted"/>
<feature type="transmembrane region" description="Helical" evidence="1">
    <location>
        <begin position="26"/>
        <end position="48"/>
    </location>
</feature>
<gene>
    <name evidence="3" type="ORF">V2H45_23090</name>
</gene>
<evidence type="ECO:0000313" key="3">
    <source>
        <dbReference type="EMBL" id="MEE3719631.1"/>
    </source>
</evidence>
<dbReference type="SMART" id="SM00091">
    <property type="entry name" value="PAS"/>
    <property type="match status" value="1"/>
</dbReference>
<feature type="non-terminal residue" evidence="3">
    <location>
        <position position="530"/>
    </location>
</feature>
<dbReference type="InterPro" id="IPR035965">
    <property type="entry name" value="PAS-like_dom_sf"/>
</dbReference>
<evidence type="ECO:0000256" key="1">
    <source>
        <dbReference type="SAM" id="Phobius"/>
    </source>
</evidence>
<accession>A0AAW9QAU9</accession>
<name>A0AAW9QAU9_9CYAN</name>
<keyword evidence="1" id="KW-1133">Transmembrane helix</keyword>
<dbReference type="InterPro" id="IPR013767">
    <property type="entry name" value="PAS_fold"/>
</dbReference>
<feature type="domain" description="PAS" evidence="2">
    <location>
        <begin position="369"/>
        <end position="429"/>
    </location>
</feature>
<dbReference type="Proteomes" id="UP001333818">
    <property type="component" value="Unassembled WGS sequence"/>
</dbReference>
<dbReference type="AlphaFoldDB" id="A0AAW9QAU9"/>
<sequence length="530" mass="59918">MNAGQSSKPKSSQIGKKKHQVFSRNLLAGLAIAVVSIVGGGWVAFQWFGEKITQNTQENLLAIADLKANQIERWVYERKGDARILAGRPSLADVLRAIETGRKDETTIRQWQVMQQAVRNTQREYNYKRIILLNRFGRAVWYSERDAEISAEVLATFKKIQDKIVTENAELVDLHWHDTKTGKAINYGVIAPIYDNLNLYDPFLGAVYLEADPAEYLFPLIQRWPTSSTSTETLLVRQEGNLIRYLNPLQHQENTALVLTRTSADPNLLAAKAIRATEPLLKSVDYRGVPVIGAARFVKGTPWIMISKIDIAEADSPLHQLIFAISGFMVLLIMISGVIFRQLWRSSKLSLLTLEQQLALESAIEIEQNASRYVTAIETSIDGFALLDRHGRFLEVNTSLSSLTGYSRDELLNLSIFDLAVMETSNPDSFMTDLIAKVCDRFNQQWKPKNRDLLDVEIGITYLSQGEGQFFAFVRDITNALKLQRQLERSNLLHTFLSHANEAIVRTRDSQELLELLGNKNKLWTGFSSS</sequence>
<organism evidence="3 4">
    <name type="scientific">Tumidithrix elongata BACA0141</name>
    <dbReference type="NCBI Taxonomy" id="2716417"/>
    <lineage>
        <taxon>Bacteria</taxon>
        <taxon>Bacillati</taxon>
        <taxon>Cyanobacteriota</taxon>
        <taxon>Cyanophyceae</taxon>
        <taxon>Pseudanabaenales</taxon>
        <taxon>Pseudanabaenaceae</taxon>
        <taxon>Tumidithrix</taxon>
        <taxon>Tumidithrix elongata</taxon>
    </lineage>
</organism>
<comment type="caution">
    <text evidence="3">The sequence shown here is derived from an EMBL/GenBank/DDBJ whole genome shotgun (WGS) entry which is preliminary data.</text>
</comment>
<dbReference type="SUPFAM" id="SSF55785">
    <property type="entry name" value="PYP-like sensor domain (PAS domain)"/>
    <property type="match status" value="1"/>
</dbReference>
<dbReference type="EMBL" id="JAZBJZ010000152">
    <property type="protein sequence ID" value="MEE3719631.1"/>
    <property type="molecule type" value="Genomic_DNA"/>
</dbReference>
<reference evidence="3" key="1">
    <citation type="submission" date="2024-01" db="EMBL/GenBank/DDBJ databases">
        <title>Bank of Algae and Cyanobacteria of the Azores (BACA) strain genomes.</title>
        <authorList>
            <person name="Luz R."/>
            <person name="Cordeiro R."/>
            <person name="Fonseca A."/>
            <person name="Goncalves V."/>
        </authorList>
    </citation>
    <scope>NUCLEOTIDE SEQUENCE</scope>
    <source>
        <strain evidence="3">BACA0141</strain>
    </source>
</reference>
<evidence type="ECO:0000313" key="4">
    <source>
        <dbReference type="Proteomes" id="UP001333818"/>
    </source>
</evidence>
<dbReference type="RefSeq" id="WP_330486068.1">
    <property type="nucleotide sequence ID" value="NZ_JAZBJZ010000152.1"/>
</dbReference>
<dbReference type="NCBIfam" id="TIGR00229">
    <property type="entry name" value="sensory_box"/>
    <property type="match status" value="1"/>
</dbReference>
<dbReference type="Pfam" id="PF00989">
    <property type="entry name" value="PAS"/>
    <property type="match status" value="1"/>
</dbReference>
<dbReference type="PROSITE" id="PS50112">
    <property type="entry name" value="PAS"/>
    <property type="match status" value="1"/>
</dbReference>
<evidence type="ECO:0000259" key="2">
    <source>
        <dbReference type="PROSITE" id="PS50112"/>
    </source>
</evidence>
<protein>
    <submittedName>
        <fullName evidence="3">PAS domain S-box protein</fullName>
    </submittedName>
</protein>
<dbReference type="Gene3D" id="3.30.450.20">
    <property type="entry name" value="PAS domain"/>
    <property type="match status" value="1"/>
</dbReference>